<evidence type="ECO:0000256" key="3">
    <source>
        <dbReference type="ARBA" id="ARBA00022737"/>
    </source>
</evidence>
<dbReference type="GO" id="GO:0006816">
    <property type="term" value="P:calcium ion transport"/>
    <property type="evidence" value="ECO:0007669"/>
    <property type="project" value="TreeGrafter"/>
</dbReference>
<feature type="domain" description="PKD" evidence="6">
    <location>
        <begin position="33"/>
        <end position="116"/>
    </location>
</feature>
<feature type="domain" description="PKD" evidence="6">
    <location>
        <begin position="284"/>
        <end position="343"/>
    </location>
</feature>
<evidence type="ECO:0000256" key="4">
    <source>
        <dbReference type="ARBA" id="ARBA00022989"/>
    </source>
</evidence>
<evidence type="ECO:0000256" key="2">
    <source>
        <dbReference type="ARBA" id="ARBA00022692"/>
    </source>
</evidence>
<gene>
    <name evidence="7" type="ORF">P0Y53_08930</name>
</gene>
<dbReference type="SUPFAM" id="SSF49299">
    <property type="entry name" value="PKD domain"/>
    <property type="match status" value="15"/>
</dbReference>
<evidence type="ECO:0000259" key="6">
    <source>
        <dbReference type="PROSITE" id="PS50093"/>
    </source>
</evidence>
<dbReference type="GO" id="GO:0005886">
    <property type="term" value="C:plasma membrane"/>
    <property type="evidence" value="ECO:0007669"/>
    <property type="project" value="TreeGrafter"/>
</dbReference>
<feature type="domain" description="PKD" evidence="6">
    <location>
        <begin position="981"/>
        <end position="1027"/>
    </location>
</feature>
<comment type="subcellular location">
    <subcellularLocation>
        <location evidence="1">Membrane</location>
        <topology evidence="1">Multi-pass membrane protein</topology>
    </subcellularLocation>
</comment>
<dbReference type="CDD" id="cd00146">
    <property type="entry name" value="PKD"/>
    <property type="match status" value="12"/>
</dbReference>
<keyword evidence="5" id="KW-0472">Membrane</keyword>
<dbReference type="Pfam" id="PF18911">
    <property type="entry name" value="PKD_4"/>
    <property type="match status" value="14"/>
</dbReference>
<keyword evidence="3" id="KW-0677">Repeat</keyword>
<feature type="domain" description="PKD" evidence="6">
    <location>
        <begin position="532"/>
        <end position="595"/>
    </location>
</feature>
<feature type="domain" description="PKD" evidence="6">
    <location>
        <begin position="868"/>
        <end position="934"/>
    </location>
</feature>
<dbReference type="Pfam" id="PF13585">
    <property type="entry name" value="CHU_C"/>
    <property type="match status" value="1"/>
</dbReference>
<dbReference type="Proteomes" id="UP001220610">
    <property type="component" value="Chromosome"/>
</dbReference>
<keyword evidence="4" id="KW-1133">Transmembrane helix</keyword>
<accession>A0AAJ6BHD3</accession>
<dbReference type="InterPro" id="IPR035986">
    <property type="entry name" value="PKD_dom_sf"/>
</dbReference>
<evidence type="ECO:0000256" key="1">
    <source>
        <dbReference type="ARBA" id="ARBA00004141"/>
    </source>
</evidence>
<feature type="domain" description="PKD" evidence="6">
    <location>
        <begin position="1050"/>
        <end position="1097"/>
    </location>
</feature>
<feature type="domain" description="PKD" evidence="6">
    <location>
        <begin position="474"/>
        <end position="528"/>
    </location>
</feature>
<dbReference type="PROSITE" id="PS50093">
    <property type="entry name" value="PKD"/>
    <property type="match status" value="15"/>
</dbReference>
<feature type="domain" description="PKD" evidence="6">
    <location>
        <begin position="1129"/>
        <end position="1199"/>
    </location>
</feature>
<dbReference type="PANTHER" id="PTHR46730">
    <property type="entry name" value="POLYCYSTIN-1"/>
    <property type="match status" value="1"/>
</dbReference>
<keyword evidence="2" id="KW-0812">Transmembrane</keyword>
<proteinExistence type="predicted"/>
<feature type="domain" description="PKD" evidence="6">
    <location>
        <begin position="639"/>
        <end position="689"/>
    </location>
</feature>
<reference evidence="7" key="1">
    <citation type="submission" date="2023-03" db="EMBL/GenBank/DDBJ databases">
        <title>Andean soil-derived lignocellulolytic bacterial consortium as a source of novel taxa and putative plastic-active enzymes.</title>
        <authorList>
            <person name="Diaz-Garcia L."/>
            <person name="Chuvochina M."/>
            <person name="Feuerriegel G."/>
            <person name="Bunk B."/>
            <person name="Sproer C."/>
            <person name="Streit W.R."/>
            <person name="Rodriguez L.M."/>
            <person name="Overmann J."/>
            <person name="Jimenez D.J."/>
        </authorList>
    </citation>
    <scope>NUCLEOTIDE SEQUENCE</scope>
    <source>
        <strain evidence="7">MAG 7</strain>
    </source>
</reference>
<dbReference type="InterPro" id="IPR013783">
    <property type="entry name" value="Ig-like_fold"/>
</dbReference>
<dbReference type="EMBL" id="CP119311">
    <property type="protein sequence ID" value="WEK37625.1"/>
    <property type="molecule type" value="Genomic_DNA"/>
</dbReference>
<feature type="domain" description="PKD" evidence="6">
    <location>
        <begin position="365"/>
        <end position="431"/>
    </location>
</feature>
<dbReference type="FunFam" id="2.60.40.10:FF:000270">
    <property type="entry name" value="Cell surface protein"/>
    <property type="match status" value="1"/>
</dbReference>
<dbReference type="InterPro" id="IPR022409">
    <property type="entry name" value="PKD/Chitinase_dom"/>
</dbReference>
<dbReference type="PANTHER" id="PTHR46730:SF4">
    <property type="entry name" value="POLYCYSTIC KIDNEY DISEASE PROTEIN 1-LIKE 1"/>
    <property type="match status" value="1"/>
</dbReference>
<dbReference type="InterPro" id="IPR026341">
    <property type="entry name" value="T9SS_type_B"/>
</dbReference>
<feature type="domain" description="PKD" evidence="6">
    <location>
        <begin position="218"/>
        <end position="269"/>
    </location>
</feature>
<dbReference type="Gene3D" id="2.60.40.10">
    <property type="entry name" value="Immunoglobulins"/>
    <property type="match status" value="15"/>
</dbReference>
<evidence type="ECO:0000313" key="8">
    <source>
        <dbReference type="Proteomes" id="UP001220610"/>
    </source>
</evidence>
<name>A0AAJ6BHD3_9BACT</name>
<sequence length="1611" mass="174864">MREYLIARHAVRYVVLTSLITIFLGKGELIAQLSASFSANSVQGCAPVLVRFTDESTGNPTSWQWDLGNGTISYLQHPAATYFNPGTYAIKLTVSNGTESSTVEKVGYITVYANPTVNFSASSTTGCYPQAIKFTDASDPGSGNTVSWQWDFGDGTFSSDQNPEHTYRNAGNFNVSLRIRNSNGCEKTLTQTNYISLQEGVKADFSFSTPNNCKPPAQIKFTNRSTGTGTLTYEWQFGDGNTSTDPSPTHSYAATGSYTVKLYVRNSTGCVDSLIKTNAINIGTVTSNFSAPATICAGTPASFTNTSTPIPASAVWRFSDGTTLTDINAEKVFTTAGNYTVKLVNDFGACKDSITKPIQVLAKLSSTFSSTNNTGCSAPHTVNFTVQTPGGQATYKWLFGDGGSSTDPNPQHAYRDTGSYTVTLITFNAAGCPDTLVKKDFVKIQVPEISIENLPLEGCIPYRFKPQIKVKTIDPIASYTWYFGDGSSATGLSPLHEYTQPGTYAVRLEYTTQSGCQGTIQAKDSVKVGSKPNADFSLNPPLTCASTTVAFTDLTTGAGRIDKWLWQFGDGGSSAQKNPGHLYQDTGTFNVRLIAWSNGCADTIIKQRVVRILAPIAKFDVTMSCTSRLARGFVDRSIDAKTWFWEFGDGNTATSQSASHSYAQPGTYTVKLTVTNGSCSYTRTRQITVYNEKADFSASATEVCKGTNITLNAINSNPQNINAYTWNIMRGATMVANPSGPSVQYNFRESGFYTITLIVSDKNNCTNTLTRTDYIRVNGATANFRPASTALCPDANVAFTDLSTDDGVNAIQTWRWDFGDGTVQDFTAPPFQHTYTTPGVYTVKLTVIDGKGCSNTKSITNAVTISRPVVKFSSPDLASCIDKPVRMLNETVATSPTYEWTFGDGNSSSAVQPTHRYTAEGDYTVKLVVRDQYGCSDSMTRPAYIVIRDPVAAFTVSDNFTSCPPLVVKFTHQAKNYNKIEWFFGDGNTSLLESPQHFYTYPGTYRAKLLITSPGGCQDSAFQTIEVKGPRGTFSYDKTEGCEPTTIQFTGSTMDVARFIWDFNDGAIDETNRSTNSHEYTNRGIYLPKMILEDPQGCRVPITGKDPITIYGVDAKFTSNKQLICDEGQVSFTDASVSNDLITGYSWVFGDGSTSTVRNPTHLFNRSGSYAVALTVTTRIGCTDRVTLPVPVKVVASPDAVIQSPDGACIPAQLQFRGGLTRPDPTTPLDWRWDFGNGTTANIQDPAAITYGTAGKYTVKLIATNAEGCADTVEKTVEAYPLPPIDAGPDQTICREASTTISASGATQYSWSPSTGLNCTDCATPLASPLSDMRYYVQAKNNFGCEARDSVLITVKQPFTIQAHKGDTLCQGEVVQLFASGAELYTWYPTAGLDNPASNQPKAKPLSTVNYQVVGHDDNGCFTDTAYVPMTVYTYPVINAGEDQQVGVGYSVNLKTQVSPDVTSIKWTPANWLSCNDCPNPVATPKQSTTYTIEASNAGGCVTRDVLSLFVFCNNANLYIPNTFTPNSDGHNDVFYPRGKGVFSIRSFRIFNRWGDLVYQQSNIAANDATKGWTGLHNGQRAPQDVYIYTLEVVCENNTVFTEKGNVTLIR</sequence>
<organism evidence="7 8">
    <name type="scientific">Candidatus Pseudobacter hemicellulosilyticus</name>
    <dbReference type="NCBI Taxonomy" id="3121375"/>
    <lineage>
        <taxon>Bacteria</taxon>
        <taxon>Pseudomonadati</taxon>
        <taxon>Bacteroidota</taxon>
        <taxon>Chitinophagia</taxon>
        <taxon>Chitinophagales</taxon>
        <taxon>Chitinophagaceae</taxon>
        <taxon>Pseudobacter</taxon>
    </lineage>
</organism>
<dbReference type="GO" id="GO:0005261">
    <property type="term" value="F:monoatomic cation channel activity"/>
    <property type="evidence" value="ECO:0007669"/>
    <property type="project" value="TreeGrafter"/>
</dbReference>
<feature type="domain" description="PKD" evidence="6">
    <location>
        <begin position="115"/>
        <end position="202"/>
    </location>
</feature>
<evidence type="ECO:0000256" key="5">
    <source>
        <dbReference type="ARBA" id="ARBA00023136"/>
    </source>
</evidence>
<dbReference type="NCBIfam" id="TIGR04131">
    <property type="entry name" value="Bac_Flav_CTERM"/>
    <property type="match status" value="1"/>
</dbReference>
<protein>
    <submittedName>
        <fullName evidence="7">PKD domain-containing protein</fullName>
    </submittedName>
</protein>
<dbReference type="InterPro" id="IPR000601">
    <property type="entry name" value="PKD_dom"/>
</dbReference>
<evidence type="ECO:0000313" key="7">
    <source>
        <dbReference type="EMBL" id="WEK37625.1"/>
    </source>
</evidence>
<feature type="domain" description="PKD" evidence="6">
    <location>
        <begin position="692"/>
        <end position="782"/>
    </location>
</feature>
<dbReference type="SMART" id="SM00089">
    <property type="entry name" value="PKD"/>
    <property type="match status" value="15"/>
</dbReference>
<feature type="domain" description="PKD" evidence="6">
    <location>
        <begin position="796"/>
        <end position="865"/>
    </location>
</feature>
<feature type="domain" description="PKD" evidence="6">
    <location>
        <begin position="1227"/>
        <end position="1277"/>
    </location>
</feature>